<evidence type="ECO:0000313" key="3">
    <source>
        <dbReference type="Proteomes" id="UP000292702"/>
    </source>
</evidence>
<evidence type="ECO:0000313" key="2">
    <source>
        <dbReference type="EMBL" id="TCD65396.1"/>
    </source>
</evidence>
<sequence>MAHLQPPLPNVFASILPVELTDMVLRHFPRDTRSLKTLSSVSRAWRLRMASELYLDMMIFGTHPRLGLDQFIEFIHPQQIVYHYIVELSLFDGTGERSNARSDDDTNCGDDDSDREDLDDDDDSPPASLDQESLALILAHLPALRILKVTCLRWNCDLDAKPLVVSQPRMLEALSLSGLELLESEPDYDWRTFRAEHAFVQLCSMFSRVDHLEIEAMEFIRSADILEGELDGELEEGQFMASAIREIRLPDHFQPQAMTIMGLFDSFPLFEIFKNSRLTAVNHLNYSLSTVQIVRAVQRIIQDVAHTLESLHVDFTGWDPDGGEEEEEPPFGFNFGTEDDEDKPEDDMNDVDDDDEDADFYRLNFSNCVALSKVAYIFTLDDARDSANNTRMLRVLYTSVVTLPPSVTKILIVFKIVPDLLSVTRGIKTLKSVWKKVDSTLAQSHLTEINILLKPFKRLDALYAFSHRKNFKGKKLHPLLLRGAIESIQNSLPKLQRKLGRALEFFAEDPVDMTGTYIEGTPGFILVGTATA</sequence>
<comment type="caution">
    <text evidence="2">The sequence shown here is derived from an EMBL/GenBank/DDBJ whole genome shotgun (WGS) entry which is preliminary data.</text>
</comment>
<evidence type="ECO:0000256" key="1">
    <source>
        <dbReference type="SAM" id="MobiDB-lite"/>
    </source>
</evidence>
<dbReference type="SUPFAM" id="SSF81383">
    <property type="entry name" value="F-box domain"/>
    <property type="match status" value="1"/>
</dbReference>
<feature type="compositionally biased region" description="Acidic residues" evidence="1">
    <location>
        <begin position="105"/>
        <end position="124"/>
    </location>
</feature>
<organism evidence="2 3">
    <name type="scientific">Steccherinum ochraceum</name>
    <dbReference type="NCBI Taxonomy" id="92696"/>
    <lineage>
        <taxon>Eukaryota</taxon>
        <taxon>Fungi</taxon>
        <taxon>Dikarya</taxon>
        <taxon>Basidiomycota</taxon>
        <taxon>Agaricomycotina</taxon>
        <taxon>Agaricomycetes</taxon>
        <taxon>Polyporales</taxon>
        <taxon>Steccherinaceae</taxon>
        <taxon>Steccherinum</taxon>
    </lineage>
</organism>
<accession>A0A4R0RE58</accession>
<dbReference type="EMBL" id="RWJN01000183">
    <property type="protein sequence ID" value="TCD65396.1"/>
    <property type="molecule type" value="Genomic_DNA"/>
</dbReference>
<evidence type="ECO:0008006" key="4">
    <source>
        <dbReference type="Google" id="ProtNLM"/>
    </source>
</evidence>
<dbReference type="Proteomes" id="UP000292702">
    <property type="component" value="Unassembled WGS sequence"/>
</dbReference>
<feature type="region of interest" description="Disordered" evidence="1">
    <location>
        <begin position="318"/>
        <end position="350"/>
    </location>
</feature>
<feature type="region of interest" description="Disordered" evidence="1">
    <location>
        <begin position="96"/>
        <end position="127"/>
    </location>
</feature>
<proteinExistence type="predicted"/>
<keyword evidence="3" id="KW-1185">Reference proteome</keyword>
<dbReference type="AlphaFoldDB" id="A0A4R0RE58"/>
<gene>
    <name evidence="2" type="ORF">EIP91_002730</name>
</gene>
<name>A0A4R0RE58_9APHY</name>
<dbReference type="InterPro" id="IPR036047">
    <property type="entry name" value="F-box-like_dom_sf"/>
</dbReference>
<protein>
    <recommendedName>
        <fullName evidence="4">F-box domain-containing protein</fullName>
    </recommendedName>
</protein>
<feature type="compositionally biased region" description="Acidic residues" evidence="1">
    <location>
        <begin position="337"/>
        <end position="350"/>
    </location>
</feature>
<reference evidence="2 3" key="1">
    <citation type="submission" date="2018-11" db="EMBL/GenBank/DDBJ databases">
        <title>Genome assembly of Steccherinum ochraceum LE-BIN_3174, the white-rot fungus of the Steccherinaceae family (The Residual Polyporoid clade, Polyporales, Basidiomycota).</title>
        <authorList>
            <person name="Fedorova T.V."/>
            <person name="Glazunova O.A."/>
            <person name="Landesman E.O."/>
            <person name="Moiseenko K.V."/>
            <person name="Psurtseva N.V."/>
            <person name="Savinova O.S."/>
            <person name="Shakhova N.V."/>
            <person name="Tyazhelova T.V."/>
            <person name="Vasina D.V."/>
        </authorList>
    </citation>
    <scope>NUCLEOTIDE SEQUENCE [LARGE SCALE GENOMIC DNA]</scope>
    <source>
        <strain evidence="2 3">LE-BIN_3174</strain>
    </source>
</reference>